<dbReference type="Pfam" id="PF13460">
    <property type="entry name" value="NAD_binding_10"/>
    <property type="match status" value="1"/>
</dbReference>
<evidence type="ECO:0000259" key="1">
    <source>
        <dbReference type="Pfam" id="PF13460"/>
    </source>
</evidence>
<dbReference type="GO" id="GO:0004029">
    <property type="term" value="F:aldehyde dehydrogenase (NAD+) activity"/>
    <property type="evidence" value="ECO:0007669"/>
    <property type="project" value="TreeGrafter"/>
</dbReference>
<evidence type="ECO:0000313" key="3">
    <source>
        <dbReference type="Proteomes" id="UP001156708"/>
    </source>
</evidence>
<keyword evidence="3" id="KW-1185">Reference proteome</keyword>
<dbReference type="InterPro" id="IPR051783">
    <property type="entry name" value="NAD(P)-dependent_oxidoreduct"/>
</dbReference>
<comment type="caution">
    <text evidence="2">The sequence shown here is derived from an EMBL/GenBank/DDBJ whole genome shotgun (WGS) entry which is preliminary data.</text>
</comment>
<dbReference type="Proteomes" id="UP001156708">
    <property type="component" value="Unassembled WGS sequence"/>
</dbReference>
<protein>
    <submittedName>
        <fullName evidence="2">NAD-dependent dehydratase</fullName>
    </submittedName>
</protein>
<sequence>MRVFLTGATGFVGARVADQLLAGGHQVLGLTRSDAGAQSLMAKGVNVYRGTLEDPDSLRSGAAQADAVIHTAFDHDFSHFVENCEKDRLVIETIGAELKGSDRPFIITSGTGMGSLLPGAVAMENVFNANSPNTRVASELAGQVLQDAGVNLSVVRLPQVHDTARQGLLTQYIEIARQKGIIAYLGDGANRFAAAHVLDVALLYRLALEKGEAGARYHAVGEEGISVRRIAETLSAALDLPMMSLPPERAESHFGWLGMFVGMDLPASSITTRERLNWQPVGPGLIEDLEQVAMTTNN</sequence>
<dbReference type="InterPro" id="IPR016040">
    <property type="entry name" value="NAD(P)-bd_dom"/>
</dbReference>
<dbReference type="GO" id="GO:0005737">
    <property type="term" value="C:cytoplasm"/>
    <property type="evidence" value="ECO:0007669"/>
    <property type="project" value="TreeGrafter"/>
</dbReference>
<accession>A0AA37SE44</accession>
<evidence type="ECO:0000313" key="2">
    <source>
        <dbReference type="EMBL" id="GLQ83134.1"/>
    </source>
</evidence>
<dbReference type="SUPFAM" id="SSF51735">
    <property type="entry name" value="NAD(P)-binding Rossmann-fold domains"/>
    <property type="match status" value="1"/>
</dbReference>
<proteinExistence type="predicted"/>
<name>A0AA37SE44_9PROT</name>
<dbReference type="EMBL" id="BSNZ01000002">
    <property type="protein sequence ID" value="GLQ83134.1"/>
    <property type="molecule type" value="Genomic_DNA"/>
</dbReference>
<dbReference type="AlphaFoldDB" id="A0AA37SE44"/>
<dbReference type="Gene3D" id="3.40.50.720">
    <property type="entry name" value="NAD(P)-binding Rossmann-like Domain"/>
    <property type="match status" value="1"/>
</dbReference>
<organism evidence="2 3">
    <name type="scientific">Gluconobacter sphaericus NBRC 12467</name>
    <dbReference type="NCBI Taxonomy" id="1307951"/>
    <lineage>
        <taxon>Bacteria</taxon>
        <taxon>Pseudomonadati</taxon>
        <taxon>Pseudomonadota</taxon>
        <taxon>Alphaproteobacteria</taxon>
        <taxon>Acetobacterales</taxon>
        <taxon>Acetobacteraceae</taxon>
        <taxon>Gluconobacter</taxon>
    </lineage>
</organism>
<gene>
    <name evidence="2" type="ORF">GCM10007872_00420</name>
</gene>
<dbReference type="RefSeq" id="WP_141353882.1">
    <property type="nucleotide sequence ID" value="NZ_BARA01000070.1"/>
</dbReference>
<dbReference type="PANTHER" id="PTHR48079">
    <property type="entry name" value="PROTEIN YEEZ"/>
    <property type="match status" value="1"/>
</dbReference>
<reference evidence="3" key="1">
    <citation type="journal article" date="2019" name="Int. J. Syst. Evol. Microbiol.">
        <title>The Global Catalogue of Microorganisms (GCM) 10K type strain sequencing project: providing services to taxonomists for standard genome sequencing and annotation.</title>
        <authorList>
            <consortium name="The Broad Institute Genomics Platform"/>
            <consortium name="The Broad Institute Genome Sequencing Center for Infectious Disease"/>
            <person name="Wu L."/>
            <person name="Ma J."/>
        </authorList>
    </citation>
    <scope>NUCLEOTIDE SEQUENCE [LARGE SCALE GENOMIC DNA]</scope>
    <source>
        <strain evidence="3">NBRC 12467</strain>
    </source>
</reference>
<dbReference type="PANTHER" id="PTHR48079:SF6">
    <property type="entry name" value="NAD(P)-BINDING DOMAIN-CONTAINING PROTEIN-RELATED"/>
    <property type="match status" value="1"/>
</dbReference>
<dbReference type="CDD" id="cd05262">
    <property type="entry name" value="SDR_a7"/>
    <property type="match status" value="1"/>
</dbReference>
<feature type="domain" description="NAD(P)-binding" evidence="1">
    <location>
        <begin position="7"/>
        <end position="167"/>
    </location>
</feature>
<dbReference type="InterPro" id="IPR036291">
    <property type="entry name" value="NAD(P)-bd_dom_sf"/>
</dbReference>